<keyword evidence="6" id="KW-1185">Reference proteome</keyword>
<dbReference type="InterPro" id="IPR051915">
    <property type="entry name" value="Cellulose_Degrad_GH3"/>
</dbReference>
<dbReference type="Pfam" id="PF18559">
    <property type="entry name" value="Exop_C"/>
    <property type="match status" value="1"/>
</dbReference>
<proteinExistence type="predicted"/>
<dbReference type="PANTHER" id="PTHR30620">
    <property type="entry name" value="PERIPLASMIC BETA-GLUCOSIDASE-RELATED"/>
    <property type="match status" value="1"/>
</dbReference>
<dbReference type="Pfam" id="PF00933">
    <property type="entry name" value="Glyco_hydro_3"/>
    <property type="match status" value="1"/>
</dbReference>
<dbReference type="InterPro" id="IPR036962">
    <property type="entry name" value="Glyco_hydro_3_N_sf"/>
</dbReference>
<feature type="domain" description="ExoP galactose-binding-like" evidence="4">
    <location>
        <begin position="650"/>
        <end position="806"/>
    </location>
</feature>
<dbReference type="SUPFAM" id="SSF52279">
    <property type="entry name" value="Beta-D-glucan exohydrolase, C-terminal domain"/>
    <property type="match status" value="1"/>
</dbReference>
<dbReference type="RefSeq" id="WP_229732844.1">
    <property type="nucleotide sequence ID" value="NZ_BMDW01000005.1"/>
</dbReference>
<dbReference type="SUPFAM" id="SSF51445">
    <property type="entry name" value="(Trans)glycosidases"/>
    <property type="match status" value="1"/>
</dbReference>
<dbReference type="Pfam" id="PF01915">
    <property type="entry name" value="Glyco_hydro_3_C"/>
    <property type="match status" value="1"/>
</dbReference>
<dbReference type="InterPro" id="IPR001764">
    <property type="entry name" value="Glyco_hydro_3_N"/>
</dbReference>
<feature type="domain" description="Glycoside hydrolase family 3 C-terminal" evidence="3">
    <location>
        <begin position="402"/>
        <end position="613"/>
    </location>
</feature>
<accession>A0ABQ1GG16</accession>
<protein>
    <submittedName>
        <fullName evidence="5">Glucan 1,4-beta-glucosidase</fullName>
    </submittedName>
</protein>
<evidence type="ECO:0000259" key="4">
    <source>
        <dbReference type="Pfam" id="PF18559"/>
    </source>
</evidence>
<dbReference type="PRINTS" id="PR00133">
    <property type="entry name" value="GLHYDRLASE3"/>
</dbReference>
<evidence type="ECO:0000259" key="2">
    <source>
        <dbReference type="Pfam" id="PF00933"/>
    </source>
</evidence>
<comment type="caution">
    <text evidence="5">The sequence shown here is derived from an EMBL/GenBank/DDBJ whole genome shotgun (WGS) entry which is preliminary data.</text>
</comment>
<dbReference type="Gene3D" id="3.20.20.300">
    <property type="entry name" value="Glycoside hydrolase, family 3, N-terminal domain"/>
    <property type="match status" value="1"/>
</dbReference>
<evidence type="ECO:0000313" key="5">
    <source>
        <dbReference type="EMBL" id="GGA43141.1"/>
    </source>
</evidence>
<feature type="domain" description="Glycoside hydrolase family 3 N-terminal" evidence="2">
    <location>
        <begin position="33"/>
        <end position="361"/>
    </location>
</feature>
<gene>
    <name evidence="5" type="primary">celD</name>
    <name evidence="5" type="ORF">GCM10011395_11780</name>
</gene>
<dbReference type="InterPro" id="IPR017853">
    <property type="entry name" value="GH"/>
</dbReference>
<reference evidence="6" key="1">
    <citation type="journal article" date="2019" name="Int. J. Syst. Evol. Microbiol.">
        <title>The Global Catalogue of Microorganisms (GCM) 10K type strain sequencing project: providing services to taxonomists for standard genome sequencing and annotation.</title>
        <authorList>
            <consortium name="The Broad Institute Genomics Platform"/>
            <consortium name="The Broad Institute Genome Sequencing Center for Infectious Disease"/>
            <person name="Wu L."/>
            <person name="Ma J."/>
        </authorList>
    </citation>
    <scope>NUCLEOTIDE SEQUENCE [LARGE SCALE GENOMIC DNA]</scope>
    <source>
        <strain evidence="6">CGMCC 1.10106</strain>
    </source>
</reference>
<evidence type="ECO:0000259" key="3">
    <source>
        <dbReference type="Pfam" id="PF01915"/>
    </source>
</evidence>
<name>A0ABQ1GG16_9SPHN</name>
<sequence>MLSPTFAEPARAQTTPERAIDARVAAILAGMSLDQKIAQVVMPDTASFSAADMTQYRFGSYLSGGNSGPGGDERAPPERWLALADANWDAAMAPRADGRAPIPTLWAIDALHGHNNIVGATLFPHNIGLGATRDPELVRAIGAATATEIAVTGIDWTFAPTLAVVRDPRWGRTYESYSERPDVVAAMAGAMVEGLQGTPGTPGFLGPDKVIATAKHFLGDGGTGGKDQGNTVASEADLRRIHAAGYIPAIAAGVQTVMASFSSVNGVKLHGDKAHLTGYLRGGPGVHGLGFKGLVVGDWNGHGQVPGCSVASCAASFNAGLDIFMAPDSWKPLLAATTAQVKSGEISMARLDEAVRRILRVKLAAGLFEKGRPSSRPLAGKVELLASADHRALARRAVRESLVLLKNNGNLLPLKPAQTVLVAGDGADSVAMQSGGWTISWQGGGDLTKADFPHAQSIYGGIDETVRAAGGRATLSVDGSFTAKPDAAIVVFGEKPYAEFMGDLDTLEFHDDYKSYKTMQRLRAAGVPVVAVFLSGRPMWVNPEINAADAFVAAFLPGSEGGGVADVLFAKPDGSVANDFRGKLSFSWPNGPMPAKLETPRDPGTLFPFGYGLRFADHNVVRPLRETAPIGQVVNTRIAILGRAGLPAAWSMSLTEAGSPPVPISSNAGQSQSGALVLRGIDRDRQEDARLATWRGVTNARVAVTATRSLDLSAAGQALVIDLRVIAKPTGKVMIGVRPAVAAGDKVPDGLFADVTALLTNGPGTWRTVSIPLRCLGPRAALRAVDTPFVIETAGRLSLALSDIRLAPASGMVLHCPTQSR</sequence>
<evidence type="ECO:0000256" key="1">
    <source>
        <dbReference type="ARBA" id="ARBA00022801"/>
    </source>
</evidence>
<evidence type="ECO:0000313" key="6">
    <source>
        <dbReference type="Proteomes" id="UP000618591"/>
    </source>
</evidence>
<dbReference type="Proteomes" id="UP000618591">
    <property type="component" value="Unassembled WGS sequence"/>
</dbReference>
<dbReference type="InterPro" id="IPR002772">
    <property type="entry name" value="Glyco_hydro_3_C"/>
</dbReference>
<dbReference type="PANTHER" id="PTHR30620:SF77">
    <property type="entry name" value="LYSOSOMAL BETA GLUCOSIDASE-LIKE"/>
    <property type="match status" value="1"/>
</dbReference>
<dbReference type="EMBL" id="BMDW01000005">
    <property type="protein sequence ID" value="GGA43141.1"/>
    <property type="molecule type" value="Genomic_DNA"/>
</dbReference>
<keyword evidence="1" id="KW-0378">Hydrolase</keyword>
<organism evidence="5 6">
    <name type="scientific">Sphingomonas psychrolutea</name>
    <dbReference type="NCBI Taxonomy" id="1259676"/>
    <lineage>
        <taxon>Bacteria</taxon>
        <taxon>Pseudomonadati</taxon>
        <taxon>Pseudomonadota</taxon>
        <taxon>Alphaproteobacteria</taxon>
        <taxon>Sphingomonadales</taxon>
        <taxon>Sphingomonadaceae</taxon>
        <taxon>Sphingomonas</taxon>
    </lineage>
</organism>
<dbReference type="Gene3D" id="2.60.120.430">
    <property type="entry name" value="Galactose-binding lectin"/>
    <property type="match status" value="1"/>
</dbReference>
<dbReference type="Gene3D" id="3.40.50.1700">
    <property type="entry name" value="Glycoside hydrolase family 3 C-terminal domain"/>
    <property type="match status" value="1"/>
</dbReference>
<dbReference type="InterPro" id="IPR041443">
    <property type="entry name" value="Exop_C"/>
</dbReference>
<dbReference type="InterPro" id="IPR036881">
    <property type="entry name" value="Glyco_hydro_3_C_sf"/>
</dbReference>